<dbReference type="EMBL" id="KV878127">
    <property type="protein sequence ID" value="OJI99931.1"/>
    <property type="molecule type" value="Genomic_DNA"/>
</dbReference>
<name>A0A1L9PEM8_ASPVE</name>
<dbReference type="OrthoDB" id="2101715at2759"/>
<dbReference type="VEuPathDB" id="FungiDB:ASPVEDRAFT_127696"/>
<keyword evidence="1" id="KW-0812">Transmembrane</keyword>
<organism evidence="2 3">
    <name type="scientific">Aspergillus versicolor CBS 583.65</name>
    <dbReference type="NCBI Taxonomy" id="1036611"/>
    <lineage>
        <taxon>Eukaryota</taxon>
        <taxon>Fungi</taxon>
        <taxon>Dikarya</taxon>
        <taxon>Ascomycota</taxon>
        <taxon>Pezizomycotina</taxon>
        <taxon>Eurotiomycetes</taxon>
        <taxon>Eurotiomycetidae</taxon>
        <taxon>Eurotiales</taxon>
        <taxon>Aspergillaceae</taxon>
        <taxon>Aspergillus</taxon>
        <taxon>Aspergillus subgen. Nidulantes</taxon>
    </lineage>
</organism>
<accession>A0A1L9PEM8</accession>
<keyword evidence="3" id="KW-1185">Reference proteome</keyword>
<keyword evidence="1" id="KW-0472">Membrane</keyword>
<dbReference type="AlphaFoldDB" id="A0A1L9PEM8"/>
<sequence>MPPCAVHIPSDNTDTIILFPRFHVFEFIDQPWCPRWFRGYAQAFLQGLWDLHIRGLTINTPAASVSEIIIQNFSDACNFTFVDLCAGAGGPTPIIERLLNNTLTEQGKDTAQFVLTDLYPSLQQWRAITEKSANITFLETPLDARDCKRISPDPIQKECRMFNASFHHFDDESAIGVLRSVINEADAFIIQEGAQRDFSSLLSCALGSLIYPFIFTLATPIYRRSPIHLLFTYLLPLIPLMMFVDAVVSTFRTRTPNELERLVERTCLDHTAEWEFRSGQSLCIRPFLWTHWFIGIRKRSPFDGK</sequence>
<dbReference type="GeneID" id="63721997"/>
<protein>
    <recommendedName>
        <fullName evidence="4">Methyltransferase domain-containing protein</fullName>
    </recommendedName>
</protein>
<proteinExistence type="predicted"/>
<evidence type="ECO:0008006" key="4">
    <source>
        <dbReference type="Google" id="ProtNLM"/>
    </source>
</evidence>
<dbReference type="RefSeq" id="XP_040665694.1">
    <property type="nucleotide sequence ID" value="XM_040806486.1"/>
</dbReference>
<gene>
    <name evidence="2" type="ORF">ASPVEDRAFT_127696</name>
</gene>
<reference evidence="3" key="1">
    <citation type="journal article" date="2017" name="Genome Biol.">
        <title>Comparative genomics reveals high biological diversity and specific adaptations in the industrially and medically important fungal genus Aspergillus.</title>
        <authorList>
            <person name="de Vries R.P."/>
            <person name="Riley R."/>
            <person name="Wiebenga A."/>
            <person name="Aguilar-Osorio G."/>
            <person name="Amillis S."/>
            <person name="Uchima C.A."/>
            <person name="Anderluh G."/>
            <person name="Asadollahi M."/>
            <person name="Askin M."/>
            <person name="Barry K."/>
            <person name="Battaglia E."/>
            <person name="Bayram O."/>
            <person name="Benocci T."/>
            <person name="Braus-Stromeyer S.A."/>
            <person name="Caldana C."/>
            <person name="Canovas D."/>
            <person name="Cerqueira G.C."/>
            <person name="Chen F."/>
            <person name="Chen W."/>
            <person name="Choi C."/>
            <person name="Clum A."/>
            <person name="Dos Santos R.A."/>
            <person name="Damasio A.R."/>
            <person name="Diallinas G."/>
            <person name="Emri T."/>
            <person name="Fekete E."/>
            <person name="Flipphi M."/>
            <person name="Freyberg S."/>
            <person name="Gallo A."/>
            <person name="Gournas C."/>
            <person name="Habgood R."/>
            <person name="Hainaut M."/>
            <person name="Harispe M.L."/>
            <person name="Henrissat B."/>
            <person name="Hilden K.S."/>
            <person name="Hope R."/>
            <person name="Hossain A."/>
            <person name="Karabika E."/>
            <person name="Karaffa L."/>
            <person name="Karanyi Z."/>
            <person name="Krasevec N."/>
            <person name="Kuo A."/>
            <person name="Kusch H."/>
            <person name="LaButti K."/>
            <person name="Lagendijk E.L."/>
            <person name="Lapidus A."/>
            <person name="Levasseur A."/>
            <person name="Lindquist E."/>
            <person name="Lipzen A."/>
            <person name="Logrieco A.F."/>
            <person name="MacCabe A."/>
            <person name="Maekelae M.R."/>
            <person name="Malavazi I."/>
            <person name="Melin P."/>
            <person name="Meyer V."/>
            <person name="Mielnichuk N."/>
            <person name="Miskei M."/>
            <person name="Molnar A.P."/>
            <person name="Mule G."/>
            <person name="Ngan C.Y."/>
            <person name="Orejas M."/>
            <person name="Orosz E."/>
            <person name="Ouedraogo J.P."/>
            <person name="Overkamp K.M."/>
            <person name="Park H.-S."/>
            <person name="Perrone G."/>
            <person name="Piumi F."/>
            <person name="Punt P.J."/>
            <person name="Ram A.F."/>
            <person name="Ramon A."/>
            <person name="Rauscher S."/>
            <person name="Record E."/>
            <person name="Riano-Pachon D.M."/>
            <person name="Robert V."/>
            <person name="Roehrig J."/>
            <person name="Ruller R."/>
            <person name="Salamov A."/>
            <person name="Salih N.S."/>
            <person name="Samson R.A."/>
            <person name="Sandor E."/>
            <person name="Sanguinetti M."/>
            <person name="Schuetze T."/>
            <person name="Sepcic K."/>
            <person name="Shelest E."/>
            <person name="Sherlock G."/>
            <person name="Sophianopoulou V."/>
            <person name="Squina F.M."/>
            <person name="Sun H."/>
            <person name="Susca A."/>
            <person name="Todd R.B."/>
            <person name="Tsang A."/>
            <person name="Unkles S.E."/>
            <person name="van de Wiele N."/>
            <person name="van Rossen-Uffink D."/>
            <person name="Oliveira J.V."/>
            <person name="Vesth T.C."/>
            <person name="Visser J."/>
            <person name="Yu J.-H."/>
            <person name="Zhou M."/>
            <person name="Andersen M.R."/>
            <person name="Archer D.B."/>
            <person name="Baker S.E."/>
            <person name="Benoit I."/>
            <person name="Brakhage A.A."/>
            <person name="Braus G.H."/>
            <person name="Fischer R."/>
            <person name="Frisvad J.C."/>
            <person name="Goldman G.H."/>
            <person name="Houbraken J."/>
            <person name="Oakley B."/>
            <person name="Pocsi I."/>
            <person name="Scazzocchio C."/>
            <person name="Seiboth B."/>
            <person name="vanKuyk P.A."/>
            <person name="Wortman J."/>
            <person name="Dyer P.S."/>
            <person name="Grigoriev I.V."/>
        </authorList>
    </citation>
    <scope>NUCLEOTIDE SEQUENCE [LARGE SCALE GENOMIC DNA]</scope>
    <source>
        <strain evidence="3">CBS 583.65</strain>
    </source>
</reference>
<feature type="transmembrane region" description="Helical" evidence="1">
    <location>
        <begin position="230"/>
        <end position="251"/>
    </location>
</feature>
<evidence type="ECO:0000256" key="1">
    <source>
        <dbReference type="SAM" id="Phobius"/>
    </source>
</evidence>
<evidence type="ECO:0000313" key="2">
    <source>
        <dbReference type="EMBL" id="OJI99931.1"/>
    </source>
</evidence>
<dbReference type="STRING" id="1036611.A0A1L9PEM8"/>
<evidence type="ECO:0000313" key="3">
    <source>
        <dbReference type="Proteomes" id="UP000184073"/>
    </source>
</evidence>
<feature type="transmembrane region" description="Helical" evidence="1">
    <location>
        <begin position="198"/>
        <end position="218"/>
    </location>
</feature>
<dbReference type="Proteomes" id="UP000184073">
    <property type="component" value="Unassembled WGS sequence"/>
</dbReference>
<keyword evidence="1" id="KW-1133">Transmembrane helix</keyword>